<dbReference type="Gene3D" id="3.90.550.10">
    <property type="entry name" value="Spore Coat Polysaccharide Biosynthesis Protein SpsA, Chain A"/>
    <property type="match status" value="2"/>
</dbReference>
<dbReference type="PANTHER" id="PTHR48090">
    <property type="entry name" value="UNDECAPRENYL-PHOSPHATE 4-DEOXY-4-FORMAMIDO-L-ARABINOSE TRANSFERASE-RELATED"/>
    <property type="match status" value="1"/>
</dbReference>
<dbReference type="SUPFAM" id="SSF53448">
    <property type="entry name" value="Nucleotide-diphospho-sugar transferases"/>
    <property type="match status" value="1"/>
</dbReference>
<dbReference type="CDD" id="cd04179">
    <property type="entry name" value="DPM_DPG-synthase_like"/>
    <property type="match status" value="1"/>
</dbReference>
<evidence type="ECO:0000256" key="1">
    <source>
        <dbReference type="SAM" id="Phobius"/>
    </source>
</evidence>
<dbReference type="Proteomes" id="UP000034854">
    <property type="component" value="Unassembled WGS sequence"/>
</dbReference>
<evidence type="ECO:0000313" key="3">
    <source>
        <dbReference type="EMBL" id="KKR86609.1"/>
    </source>
</evidence>
<accession>A0A0G0UCF1</accession>
<feature type="transmembrane region" description="Helical" evidence="1">
    <location>
        <begin position="295"/>
        <end position="321"/>
    </location>
</feature>
<feature type="transmembrane region" description="Helical" evidence="1">
    <location>
        <begin position="267"/>
        <end position="289"/>
    </location>
</feature>
<feature type="domain" description="Glycosyltransferase 2-like" evidence="2">
    <location>
        <begin position="11"/>
        <end position="141"/>
    </location>
</feature>
<dbReference type="AlphaFoldDB" id="A0A0G0UCF1"/>
<evidence type="ECO:0000259" key="2">
    <source>
        <dbReference type="Pfam" id="PF00535"/>
    </source>
</evidence>
<keyword evidence="1" id="KW-1133">Transmembrane helix</keyword>
<proteinExistence type="predicted"/>
<dbReference type="Pfam" id="PF00535">
    <property type="entry name" value="Glycos_transf_2"/>
    <property type="match status" value="1"/>
</dbReference>
<keyword evidence="1" id="KW-0472">Membrane</keyword>
<keyword evidence="3" id="KW-0808">Transferase</keyword>
<organism evidence="3 4">
    <name type="scientific">Candidatus Curtissbacteria bacterium GW2011_GWA1_41_11</name>
    <dbReference type="NCBI Taxonomy" id="1618409"/>
    <lineage>
        <taxon>Bacteria</taxon>
        <taxon>Candidatus Curtissiibacteriota</taxon>
    </lineage>
</organism>
<name>A0A0G0UCF1_9BACT</name>
<dbReference type="GO" id="GO:0016757">
    <property type="term" value="F:glycosyltransferase activity"/>
    <property type="evidence" value="ECO:0007669"/>
    <property type="project" value="UniProtKB-KW"/>
</dbReference>
<gene>
    <name evidence="3" type="ORF">UU34_C0012G0007</name>
</gene>
<keyword evidence="3" id="KW-0328">Glycosyltransferase</keyword>
<protein>
    <submittedName>
        <fullName evidence="3">Dolichol-phosphate mannosyltransferase</fullName>
    </submittedName>
</protein>
<sequence length="409" mass="46990">MEMNKEIKKISLIIPTYNGRQGVNDLTHHLADTLNQKEWEYELIFIDDHSTDGTVDYLNSIKEEFPIKTFTKIGEKGKAFSFLEGFQQAQGDVIAMIDADLQYPPDVIPTMIKGLDKFDIVVANRRYQNHPLFRKILSNCFKFFFGKALFQSGLKVFKKQVLHNLELNSASGGLDYGFLFKAKRMHWKIGILDVVIQERRSGINIANSLLTGVELVLGAIKLRLQYLIKDVFKFLDHPHHSERYPIHFNNPLDFLFIPEIFSIKKHLYLETISLLVFVSLLAISLVWMFKIVFSAPILIIVSGMISLFYLGLMIFKLIVVFQSLKKPLISFTKEEISAIKDEDLPIYTLLIPLCKEAEVIPQIIKAMTAIDYPHDKLDVIITLEEYDHETIEAIKRQSPPPILQDINSS</sequence>
<reference evidence="3 4" key="1">
    <citation type="journal article" date="2015" name="Nature">
        <title>rRNA introns, odd ribosomes, and small enigmatic genomes across a large radiation of phyla.</title>
        <authorList>
            <person name="Brown C.T."/>
            <person name="Hug L.A."/>
            <person name="Thomas B.C."/>
            <person name="Sharon I."/>
            <person name="Castelle C.J."/>
            <person name="Singh A."/>
            <person name="Wilkins M.J."/>
            <person name="Williams K.H."/>
            <person name="Banfield J.F."/>
        </authorList>
    </citation>
    <scope>NUCLEOTIDE SEQUENCE [LARGE SCALE GENOMIC DNA]</scope>
</reference>
<keyword evidence="1" id="KW-0812">Transmembrane</keyword>
<dbReference type="EMBL" id="LCAG01000012">
    <property type="protein sequence ID" value="KKR86609.1"/>
    <property type="molecule type" value="Genomic_DNA"/>
</dbReference>
<comment type="caution">
    <text evidence="3">The sequence shown here is derived from an EMBL/GenBank/DDBJ whole genome shotgun (WGS) entry which is preliminary data.</text>
</comment>
<evidence type="ECO:0000313" key="4">
    <source>
        <dbReference type="Proteomes" id="UP000034854"/>
    </source>
</evidence>
<dbReference type="InterPro" id="IPR029044">
    <property type="entry name" value="Nucleotide-diphossugar_trans"/>
</dbReference>
<dbReference type="InterPro" id="IPR050256">
    <property type="entry name" value="Glycosyltransferase_2"/>
</dbReference>
<dbReference type="InterPro" id="IPR001173">
    <property type="entry name" value="Glyco_trans_2-like"/>
</dbReference>